<dbReference type="RefSeq" id="WP_261967127.1">
    <property type="nucleotide sequence ID" value="NZ_JAHHZF010000002.1"/>
</dbReference>
<feature type="region of interest" description="Disordered" evidence="1">
    <location>
        <begin position="130"/>
        <end position="184"/>
    </location>
</feature>
<sequence>MGQNFMAALAAEIAELEGELDRDIRFVRLRELRKIMALYVGAKASEPATIVEAPAQSHRQTVQMRRVQSPERARALALAKEFVGRSLAPVPTREILEFVLSQGVVIAGNPPLNNLSAMLSSSDEFKAEGRSGWRVRNKLAEPPDEPSPDDQRDAQIYRDAEDGNDEAPSPPAGGGAAERGGVFS</sequence>
<feature type="compositionally biased region" description="Gly residues" evidence="1">
    <location>
        <begin position="172"/>
        <end position="184"/>
    </location>
</feature>
<reference evidence="2 3" key="1">
    <citation type="submission" date="2021-06" db="EMBL/GenBank/DDBJ databases">
        <authorList>
            <person name="Grouzdev D.S."/>
            <person name="Koziaeva V."/>
        </authorList>
    </citation>
    <scope>NUCLEOTIDE SEQUENCE [LARGE SCALE GENOMIC DNA]</scope>
    <source>
        <strain evidence="2 3">22</strain>
    </source>
</reference>
<keyword evidence="3" id="KW-1185">Reference proteome</keyword>
<gene>
    <name evidence="2" type="ORF">KL771_03210</name>
</gene>
<proteinExistence type="predicted"/>
<dbReference type="AlphaFoldDB" id="A0A947GBU2"/>
<comment type="caution">
    <text evidence="2">The sequence shown here is derived from an EMBL/GenBank/DDBJ whole genome shotgun (WGS) entry which is preliminary data.</text>
</comment>
<evidence type="ECO:0000256" key="1">
    <source>
        <dbReference type="SAM" id="MobiDB-lite"/>
    </source>
</evidence>
<organism evidence="2 3">
    <name type="scientific">Prosthecodimorpha staleyi</name>
    <dbReference type="NCBI Taxonomy" id="2840188"/>
    <lineage>
        <taxon>Bacteria</taxon>
        <taxon>Pseudomonadati</taxon>
        <taxon>Pseudomonadota</taxon>
        <taxon>Alphaproteobacteria</taxon>
        <taxon>Hyphomicrobiales</taxon>
        <taxon>Ancalomicrobiaceae</taxon>
        <taxon>Prosthecodimorpha</taxon>
    </lineage>
</organism>
<evidence type="ECO:0000313" key="3">
    <source>
        <dbReference type="Proteomes" id="UP000766595"/>
    </source>
</evidence>
<evidence type="ECO:0000313" key="2">
    <source>
        <dbReference type="EMBL" id="MBT9288441.1"/>
    </source>
</evidence>
<dbReference type="Proteomes" id="UP000766595">
    <property type="component" value="Unassembled WGS sequence"/>
</dbReference>
<protein>
    <submittedName>
        <fullName evidence="2">Uncharacterized protein</fullName>
    </submittedName>
</protein>
<name>A0A947GBU2_9HYPH</name>
<feature type="compositionally biased region" description="Basic and acidic residues" evidence="1">
    <location>
        <begin position="149"/>
        <end position="161"/>
    </location>
</feature>
<accession>A0A947GBU2</accession>
<dbReference type="EMBL" id="JAHHZF010000002">
    <property type="protein sequence ID" value="MBT9288441.1"/>
    <property type="molecule type" value="Genomic_DNA"/>
</dbReference>